<evidence type="ECO:0000313" key="1">
    <source>
        <dbReference type="EMBL" id="ETR71023.1"/>
    </source>
</evidence>
<proteinExistence type="predicted"/>
<protein>
    <recommendedName>
        <fullName evidence="3">VWFA domain-containing protein</fullName>
    </recommendedName>
</protein>
<reference evidence="2" key="1">
    <citation type="submission" date="2012-11" db="EMBL/GenBank/DDBJ databases">
        <authorList>
            <person name="Lucero-Rivera Y.E."/>
            <person name="Tovar-Ramirez D."/>
        </authorList>
    </citation>
    <scope>NUCLEOTIDE SEQUENCE [LARGE SCALE GENOMIC DNA]</scope>
    <source>
        <strain evidence="2">Araruama</strain>
    </source>
</reference>
<evidence type="ECO:0000313" key="2">
    <source>
        <dbReference type="Proteomes" id="UP000189670"/>
    </source>
</evidence>
<organism evidence="1 2">
    <name type="scientific">Candidatus Magnetoglobus multicellularis str. Araruama</name>
    <dbReference type="NCBI Taxonomy" id="890399"/>
    <lineage>
        <taxon>Bacteria</taxon>
        <taxon>Pseudomonadati</taxon>
        <taxon>Thermodesulfobacteriota</taxon>
        <taxon>Desulfobacteria</taxon>
        <taxon>Desulfobacterales</taxon>
        <taxon>Desulfobacteraceae</taxon>
        <taxon>Candidatus Magnetoglobus</taxon>
    </lineage>
</organism>
<evidence type="ECO:0008006" key="3">
    <source>
        <dbReference type="Google" id="ProtNLM"/>
    </source>
</evidence>
<dbReference type="AlphaFoldDB" id="A0A1V1P8C2"/>
<accession>A0A1V1P8C2</accession>
<sequence length="104" mass="12263">MIPQCNWTSFDTNIFERILQKVGKKKSVFTIITDGEISNWQEVYYRLSQISKLNYMVTVFIEIAHTSELGKQIKAKKPKGIEYQYVDQIEDIGKKLKNILVRYQ</sequence>
<dbReference type="EMBL" id="ATBP01000332">
    <property type="protein sequence ID" value="ETR71023.1"/>
    <property type="molecule type" value="Genomic_DNA"/>
</dbReference>
<dbReference type="Proteomes" id="UP000189670">
    <property type="component" value="Unassembled WGS sequence"/>
</dbReference>
<comment type="caution">
    <text evidence="1">The sequence shown here is derived from an EMBL/GenBank/DDBJ whole genome shotgun (WGS) entry which is preliminary data.</text>
</comment>
<name>A0A1V1P8C2_9BACT</name>
<gene>
    <name evidence="1" type="ORF">OMM_08389</name>
</gene>